<dbReference type="SMART" id="SM00320">
    <property type="entry name" value="WD40"/>
    <property type="match status" value="13"/>
</dbReference>
<feature type="region of interest" description="Disordered" evidence="4">
    <location>
        <begin position="1278"/>
        <end position="1308"/>
    </location>
</feature>
<comment type="caution">
    <text evidence="6">The sequence shown here is derived from an EMBL/GenBank/DDBJ whole genome shotgun (WGS) entry which is preliminary data.</text>
</comment>
<dbReference type="InterPro" id="IPR020472">
    <property type="entry name" value="WD40_PAC1"/>
</dbReference>
<dbReference type="EMBL" id="JAHRHY010000009">
    <property type="protein sequence ID" value="KAG9066859.1"/>
    <property type="molecule type" value="Genomic_DNA"/>
</dbReference>
<keyword evidence="7" id="KW-1185">Reference proteome</keyword>
<dbReference type="SUPFAM" id="SSF52540">
    <property type="entry name" value="P-loop containing nucleoside triphosphate hydrolases"/>
    <property type="match status" value="1"/>
</dbReference>
<feature type="repeat" description="WD" evidence="3">
    <location>
        <begin position="678"/>
        <end position="719"/>
    </location>
</feature>
<feature type="repeat" description="WD" evidence="3">
    <location>
        <begin position="636"/>
        <end position="677"/>
    </location>
</feature>
<evidence type="ECO:0000256" key="3">
    <source>
        <dbReference type="PROSITE-ProRule" id="PRU00221"/>
    </source>
</evidence>
<feature type="repeat" description="WD" evidence="3">
    <location>
        <begin position="848"/>
        <end position="889"/>
    </location>
</feature>
<feature type="repeat" description="WD" evidence="3">
    <location>
        <begin position="972"/>
        <end position="1013"/>
    </location>
</feature>
<dbReference type="Pfam" id="PF00805">
    <property type="entry name" value="Pentapeptide"/>
    <property type="match status" value="1"/>
</dbReference>
<feature type="repeat" description="WD" evidence="3">
    <location>
        <begin position="1154"/>
        <end position="1187"/>
    </location>
</feature>
<dbReference type="SUPFAM" id="SSF50978">
    <property type="entry name" value="WD40 repeat-like"/>
    <property type="match status" value="2"/>
</dbReference>
<dbReference type="PROSITE" id="PS50294">
    <property type="entry name" value="WD_REPEATS_REGION"/>
    <property type="match status" value="7"/>
</dbReference>
<dbReference type="InterPro" id="IPR036322">
    <property type="entry name" value="WD40_repeat_dom_sf"/>
</dbReference>
<feature type="repeat" description="WD" evidence="3">
    <location>
        <begin position="720"/>
        <end position="761"/>
    </location>
</feature>
<evidence type="ECO:0000313" key="7">
    <source>
        <dbReference type="Proteomes" id="UP000707451"/>
    </source>
</evidence>
<evidence type="ECO:0000313" key="6">
    <source>
        <dbReference type="EMBL" id="KAG9066859.1"/>
    </source>
</evidence>
<dbReference type="Pfam" id="PF05729">
    <property type="entry name" value="NACHT"/>
    <property type="match status" value="1"/>
</dbReference>
<feature type="compositionally biased region" description="Basic and acidic residues" evidence="4">
    <location>
        <begin position="1297"/>
        <end position="1306"/>
    </location>
</feature>
<dbReference type="InterPro" id="IPR050349">
    <property type="entry name" value="WD_LIS1/nudF_dynein_reg"/>
</dbReference>
<dbReference type="PANTHER" id="PTHR44129">
    <property type="entry name" value="WD REPEAT-CONTAINING PROTEIN POP1"/>
    <property type="match status" value="1"/>
</dbReference>
<organism evidence="6 7">
    <name type="scientific">Linnemannia hyalina</name>
    <dbReference type="NCBI Taxonomy" id="64524"/>
    <lineage>
        <taxon>Eukaryota</taxon>
        <taxon>Fungi</taxon>
        <taxon>Fungi incertae sedis</taxon>
        <taxon>Mucoromycota</taxon>
        <taxon>Mortierellomycotina</taxon>
        <taxon>Mortierellomycetes</taxon>
        <taxon>Mortierellales</taxon>
        <taxon>Mortierellaceae</taxon>
        <taxon>Linnemannia</taxon>
    </lineage>
</organism>
<evidence type="ECO:0000256" key="1">
    <source>
        <dbReference type="ARBA" id="ARBA00022574"/>
    </source>
</evidence>
<name>A0A9P7XT64_9FUNG</name>
<dbReference type="OrthoDB" id="2396974at2759"/>
<protein>
    <recommendedName>
        <fullName evidence="5">NACHT domain-containing protein</fullName>
    </recommendedName>
</protein>
<dbReference type="Pfam" id="PF00400">
    <property type="entry name" value="WD40"/>
    <property type="match status" value="11"/>
</dbReference>
<feature type="region of interest" description="Disordered" evidence="4">
    <location>
        <begin position="1"/>
        <end position="21"/>
    </location>
</feature>
<dbReference type="PROSITE" id="PS00678">
    <property type="entry name" value="WD_REPEATS_1"/>
    <property type="match status" value="4"/>
</dbReference>
<feature type="domain" description="NACHT" evidence="5">
    <location>
        <begin position="109"/>
        <end position="268"/>
    </location>
</feature>
<dbReference type="InterPro" id="IPR019775">
    <property type="entry name" value="WD40_repeat_CS"/>
</dbReference>
<dbReference type="CDD" id="cd00200">
    <property type="entry name" value="WD40"/>
    <property type="match status" value="2"/>
</dbReference>
<feature type="compositionally biased region" description="Basic and acidic residues" evidence="4">
    <location>
        <begin position="1"/>
        <end position="10"/>
    </location>
</feature>
<dbReference type="InterPro" id="IPR015943">
    <property type="entry name" value="WD40/YVTN_repeat-like_dom_sf"/>
</dbReference>
<dbReference type="PROSITE" id="PS50082">
    <property type="entry name" value="WD_REPEATS_2"/>
    <property type="match status" value="10"/>
</dbReference>
<feature type="repeat" description="WD" evidence="3">
    <location>
        <begin position="931"/>
        <end position="972"/>
    </location>
</feature>
<evidence type="ECO:0000256" key="4">
    <source>
        <dbReference type="SAM" id="MobiDB-lite"/>
    </source>
</evidence>
<reference evidence="6" key="1">
    <citation type="submission" date="2021-06" db="EMBL/GenBank/DDBJ databases">
        <title>Genome Sequence of Mortierella hyaline Strain SCG-10, a Cold-Adapted, Nitrate-Reducing Fungus Isolated from Soil in Minnesota, USA.</title>
        <authorList>
            <person name="Aldossari N."/>
        </authorList>
    </citation>
    <scope>NUCLEOTIDE SEQUENCE</scope>
    <source>
        <strain evidence="6">SCG-10</strain>
    </source>
</reference>
<feature type="repeat" description="WD" evidence="3">
    <location>
        <begin position="1014"/>
        <end position="1046"/>
    </location>
</feature>
<dbReference type="InterPro" id="IPR001680">
    <property type="entry name" value="WD40_rpt"/>
</dbReference>
<dbReference type="InterPro" id="IPR007111">
    <property type="entry name" value="NACHT_NTPase"/>
</dbReference>
<dbReference type="SUPFAM" id="SSF141571">
    <property type="entry name" value="Pentapeptide repeat-like"/>
    <property type="match status" value="1"/>
</dbReference>
<feature type="repeat" description="WD" evidence="3">
    <location>
        <begin position="769"/>
        <end position="794"/>
    </location>
</feature>
<dbReference type="Proteomes" id="UP000707451">
    <property type="component" value="Unassembled WGS sequence"/>
</dbReference>
<dbReference type="Gene3D" id="2.160.20.80">
    <property type="entry name" value="E3 ubiquitin-protein ligase SopA"/>
    <property type="match status" value="1"/>
</dbReference>
<dbReference type="PRINTS" id="PR00320">
    <property type="entry name" value="GPROTEINBRPT"/>
</dbReference>
<accession>A0A9P7XT64</accession>
<keyword evidence="2" id="KW-0677">Repeat</keyword>
<sequence>MSDHPLDQLDLHVPGSDSANSTVRIKKRNKFRKFQARLPWASGSPLLAKVQNIQYLEYELHKFRLLRLKEAKLPVFISPMAKANLQARDDELFLLIEKAQEFLDSDRQVMLILGDSGAGKSSFNKHLESELLRTYTHGGPIPLFINLPAIYEPERDMIEKQLRSDNFNDEQIRELKLHRQFILICDGYDESQQLVNLHKTNMLNQPGQWNTKMIVSCRTQYLGQDYRSLFMPQSCGNYTRPAVELFQEAVIAPFSKEQIEDYVEQYVPLEPRTWTTKDYMDRLTTIPNLMDLVRNPFVLTLALEALPLVTEGKQDLSVIDITRVQLYDTFVKHWLDVNKRRLESNALSPLDRDTFDLLLSAGFTFMGIDYSIRLASAIFEKHDGKPVVRYTHLKDKNTWRVDFFGPDPEVRLLRESSPLIRSGSLFRFLHRSMLEYFYSRTVFDPSSHGDHDELVPQSDIGSVDPELLDVEGTLFKRSLLPEPSVIQFLSDRVKQVSLFKRHLLAVVELSKSNAEASQAAANAITILVRAGVRLNGADLRGIRIPGADLTGGQFDSAQLQDADLTGVNLSKAWIRQADLSRASMDGTRFGELPCLEELKPVWSCAFSPDGKFLAVGLFNGDISIYDTATWKRIQVFQGHQFAIASLDYSPNGQQILSGSYDETARLWNSENGSTDIVLEGHSDRVTAVAFSPTGQQVATASDDKLVRLWDARTGAAVFVLTGNTGVVSSIAYSLDGNRIASTGRDELIRIFDTLTGLLVLESCKGGDWIKCLAYSPNGQRIATGSERGRLQLWEAAAITLGPGQEWTAHTDEITSIAFSLDDRWIASSSSDHTVKLWDSRSGLLISSFVSHTGYVNCVRISPNGSYIASASYDQTLRLWEVNSSKLGLDSYDLPDQQLCATYSPDGRQLITGSQRPMRQFNADSGDVDFVFPDHLHDIKCIAFSPDGLQIAIGSRNQGVTLWSVESRAAFVLRGHISFVNSVAFSPCSRWLASGGWSSKVRLWDTRSGAAGRVLNGHEGTVQSLEFSPDGCWIVSVCLEGTISLWETGTWELKAKRTIDIGRYRYNVVAYIPGCLQIASCHGDGTIRLWDDDQQLQGFRYILKQDQESYEFAFSSCGQWVATTHSTSVRLWRLPSLDQNQQALPLQDQDCASVIDGFTRPVGEVVWRPNKLEFATASYEGSIRVWRVVEDKDGPGRVSVELVWFSGPAVLIASGAVLNDVIGLGAVNRPTEQPPVVSASMTPVPTTTQLLLCPVCSQPFKPSKNQNSNLRRHLKNVHNMSPTMHPRKCKWDSIPGGRIKDDKDRKERTRKSKLLWARKTRLRHKAEEAALGLCMLSQAV</sequence>
<keyword evidence="1 3" id="KW-0853">WD repeat</keyword>
<dbReference type="Gene3D" id="2.130.10.10">
    <property type="entry name" value="YVTN repeat-like/Quinoprotein amine dehydrogenase"/>
    <property type="match status" value="4"/>
</dbReference>
<dbReference type="InterPro" id="IPR001646">
    <property type="entry name" value="5peptide_repeat"/>
</dbReference>
<evidence type="ECO:0000259" key="5">
    <source>
        <dbReference type="Pfam" id="PF05729"/>
    </source>
</evidence>
<feature type="repeat" description="WD" evidence="3">
    <location>
        <begin position="806"/>
        <end position="847"/>
    </location>
</feature>
<dbReference type="Gene3D" id="3.40.50.300">
    <property type="entry name" value="P-loop containing nucleotide triphosphate hydrolases"/>
    <property type="match status" value="1"/>
</dbReference>
<dbReference type="InterPro" id="IPR027417">
    <property type="entry name" value="P-loop_NTPase"/>
</dbReference>
<gene>
    <name evidence="6" type="ORF">KI688_012771</name>
</gene>
<evidence type="ECO:0000256" key="2">
    <source>
        <dbReference type="ARBA" id="ARBA00022737"/>
    </source>
</evidence>
<proteinExistence type="predicted"/>